<feature type="signal peptide" evidence="2">
    <location>
        <begin position="1"/>
        <end position="23"/>
    </location>
</feature>
<evidence type="ECO:0000313" key="6">
    <source>
        <dbReference type="Proteomes" id="UP000078555"/>
    </source>
</evidence>
<evidence type="ECO:0000313" key="4">
    <source>
        <dbReference type="EMBL" id="SBT57487.1"/>
    </source>
</evidence>
<dbReference type="AlphaFoldDB" id="A0A1A9ALH5"/>
<keyword evidence="1" id="KW-0472">Membrane</keyword>
<keyword evidence="2" id="KW-0732">Signal</keyword>
<keyword evidence="1" id="KW-0812">Transmembrane</keyword>
<feature type="transmembrane region" description="Helical" evidence="1">
    <location>
        <begin position="317"/>
        <end position="345"/>
    </location>
</feature>
<feature type="transmembrane region" description="Helical" evidence="1">
    <location>
        <begin position="276"/>
        <end position="297"/>
    </location>
</feature>
<evidence type="ECO:0000256" key="2">
    <source>
        <dbReference type="SAM" id="SignalP"/>
    </source>
</evidence>
<proteinExistence type="predicted"/>
<dbReference type="Proteomes" id="UP000078550">
    <property type="component" value="Unassembled WGS sequence"/>
</dbReference>
<feature type="chain" id="PRO_5015060037" description="Pv-fam-d protein" evidence="2">
    <location>
        <begin position="24"/>
        <end position="356"/>
    </location>
</feature>
<dbReference type="EMBL" id="FLRD01001508">
    <property type="protein sequence ID" value="SBT57486.1"/>
    <property type="molecule type" value="Genomic_DNA"/>
</dbReference>
<reference evidence="3" key="2">
    <citation type="submission" date="2016-05" db="EMBL/GenBank/DDBJ databases">
        <authorList>
            <person name="Lavstsen T."/>
            <person name="Jespersen J.S."/>
        </authorList>
    </citation>
    <scope>NUCLEOTIDE SEQUENCE [LARGE SCALE GENOMIC DNA]</scope>
</reference>
<name>A0A1A9ALH5_PLAOA</name>
<gene>
    <name evidence="3" type="ORF">POVWA1_081870</name>
    <name evidence="4" type="ORF">POVWA2_079960</name>
</gene>
<dbReference type="EMBL" id="FLRE01001849">
    <property type="protein sequence ID" value="SBT57487.1"/>
    <property type="molecule type" value="Genomic_DNA"/>
</dbReference>
<evidence type="ECO:0000313" key="3">
    <source>
        <dbReference type="EMBL" id="SBT57486.1"/>
    </source>
</evidence>
<keyword evidence="6" id="KW-1185">Reference proteome</keyword>
<organism evidence="3 6">
    <name type="scientific">Plasmodium ovale wallikeri</name>
    <dbReference type="NCBI Taxonomy" id="864142"/>
    <lineage>
        <taxon>Eukaryota</taxon>
        <taxon>Sar</taxon>
        <taxon>Alveolata</taxon>
        <taxon>Apicomplexa</taxon>
        <taxon>Aconoidasida</taxon>
        <taxon>Haemosporida</taxon>
        <taxon>Plasmodiidae</taxon>
        <taxon>Plasmodium</taxon>
        <taxon>Plasmodium (Plasmodium)</taxon>
    </lineage>
</organism>
<sequence length="356" mass="42095">MIALSNKIFALSLLIWSSQYSHNSHTNGISYDKNGNAYYSLGIRHSRLLYAAANVECQQQYDDLKGRIKNILEEDDETFRKNLNAEVYDEHFGNHFNKLRQNDIFPYNYNEFIEDDKFQVQFNEMEESGNISKKYNPSRHYYGEDKYISSYNFDDHNEEVYNELDNNDDFEGFYTSKRNYYNEEPLDMEIYDQGSITMRNHKKNFHKDLNFRNKNTKKIISDLRRFLRKIDKSIESKLVKLIQKHLKIMDKTHSTKSQRKLHKILRFLHKHKPSPLCMLVISTLIGIIYGFFGSFAYTKAVSTFTILSLGNPFIGLASLYSIIFMSVIVAYIITGGAFIVQYMFFKILKIYLTYRE</sequence>
<reference evidence="5 6" key="1">
    <citation type="submission" date="2016-05" db="EMBL/GenBank/DDBJ databases">
        <authorList>
            <person name="Naeem Raeece"/>
        </authorList>
    </citation>
    <scope>NUCLEOTIDE SEQUENCE [LARGE SCALE GENOMIC DNA]</scope>
</reference>
<evidence type="ECO:0000313" key="5">
    <source>
        <dbReference type="Proteomes" id="UP000078550"/>
    </source>
</evidence>
<protein>
    <recommendedName>
        <fullName evidence="7">Pv-fam-d protein</fullName>
    </recommendedName>
</protein>
<keyword evidence="1" id="KW-1133">Transmembrane helix</keyword>
<evidence type="ECO:0000256" key="1">
    <source>
        <dbReference type="SAM" id="Phobius"/>
    </source>
</evidence>
<dbReference type="Proteomes" id="UP000078555">
    <property type="component" value="Unassembled WGS sequence"/>
</dbReference>
<accession>A0A1A9ALH5</accession>
<evidence type="ECO:0008006" key="7">
    <source>
        <dbReference type="Google" id="ProtNLM"/>
    </source>
</evidence>